<proteinExistence type="evidence at transcript level"/>
<evidence type="ECO:0000256" key="5">
    <source>
        <dbReference type="ARBA" id="ARBA00023004"/>
    </source>
</evidence>
<evidence type="ECO:0000259" key="8">
    <source>
        <dbReference type="PROSITE" id="PS51471"/>
    </source>
</evidence>
<dbReference type="FunFam" id="2.60.120.330:FF:000005">
    <property type="entry name" value="1-aminocyclopropane-1-carboxylate oxidase homolog 1"/>
    <property type="match status" value="1"/>
</dbReference>
<evidence type="ECO:0000256" key="2">
    <source>
        <dbReference type="ARBA" id="ARBA00022723"/>
    </source>
</evidence>
<keyword evidence="9" id="KW-0223">Dioxygenase</keyword>
<dbReference type="GO" id="GO:0031418">
    <property type="term" value="F:L-ascorbic acid binding"/>
    <property type="evidence" value="ECO:0007669"/>
    <property type="project" value="UniProtKB-KW"/>
</dbReference>
<gene>
    <name evidence="9" type="primary">2ODD6</name>
</gene>
<dbReference type="PANTHER" id="PTHR10209">
    <property type="entry name" value="OXIDOREDUCTASE, 2OG-FE II OXYGENASE FAMILY PROTEIN"/>
    <property type="match status" value="1"/>
</dbReference>
<dbReference type="GO" id="GO:0009805">
    <property type="term" value="P:coumarin biosynthetic process"/>
    <property type="evidence" value="ECO:0007669"/>
    <property type="project" value="UniProtKB-ARBA"/>
</dbReference>
<dbReference type="Pfam" id="PF03171">
    <property type="entry name" value="2OG-FeII_Oxy"/>
    <property type="match status" value="1"/>
</dbReference>
<reference evidence="9" key="1">
    <citation type="submission" date="2017-09" db="EMBL/GenBank/DDBJ databases">
        <authorList>
            <person name="Kuraoka T."/>
            <person name="Yamamura Y."/>
            <person name="Lee J.-B."/>
        </authorList>
    </citation>
    <scope>NUCLEOTIDE SEQUENCE</scope>
</reference>
<feature type="region of interest" description="Disordered" evidence="7">
    <location>
        <begin position="1"/>
        <end position="21"/>
    </location>
</feature>
<dbReference type="Pfam" id="PF14226">
    <property type="entry name" value="DIOX_N"/>
    <property type="match status" value="1"/>
</dbReference>
<keyword evidence="2 6" id="KW-0479">Metal-binding</keyword>
<feature type="domain" description="Fe2OG dioxygenase" evidence="8">
    <location>
        <begin position="218"/>
        <end position="321"/>
    </location>
</feature>
<dbReference type="Gene3D" id="2.60.120.330">
    <property type="entry name" value="B-lactam Antibiotic, Isopenicillin N Synthase, Chain"/>
    <property type="match status" value="1"/>
</dbReference>
<keyword evidence="4 6" id="KW-0560">Oxidoreductase</keyword>
<dbReference type="GO" id="GO:0016706">
    <property type="term" value="F:2-oxoglutarate-dependent dioxygenase activity"/>
    <property type="evidence" value="ECO:0007669"/>
    <property type="project" value="UniProtKB-ARBA"/>
</dbReference>
<evidence type="ECO:0000313" key="9">
    <source>
        <dbReference type="EMBL" id="AYC63499.1"/>
    </source>
</evidence>
<keyword evidence="3" id="KW-0847">Vitamin C</keyword>
<dbReference type="SUPFAM" id="SSF51197">
    <property type="entry name" value="Clavaminate synthase-like"/>
    <property type="match status" value="1"/>
</dbReference>
<evidence type="ECO:0000256" key="4">
    <source>
        <dbReference type="ARBA" id="ARBA00023002"/>
    </source>
</evidence>
<name>A0A5H2Q968_SCODU</name>
<dbReference type="PROSITE" id="PS51471">
    <property type="entry name" value="FE2OG_OXY"/>
    <property type="match status" value="1"/>
</dbReference>
<dbReference type="EMBL" id="MG011443">
    <property type="protein sequence ID" value="AYC63499.1"/>
    <property type="molecule type" value="mRNA"/>
</dbReference>
<feature type="compositionally biased region" description="Basic and acidic residues" evidence="7">
    <location>
        <begin position="10"/>
        <end position="21"/>
    </location>
</feature>
<evidence type="ECO:0000256" key="1">
    <source>
        <dbReference type="ARBA" id="ARBA00008056"/>
    </source>
</evidence>
<evidence type="ECO:0000256" key="7">
    <source>
        <dbReference type="SAM" id="MobiDB-lite"/>
    </source>
</evidence>
<accession>A0A5H2Q968</accession>
<dbReference type="InterPro" id="IPR027443">
    <property type="entry name" value="IPNS-like_sf"/>
</dbReference>
<dbReference type="InterPro" id="IPR005123">
    <property type="entry name" value="Oxoglu/Fe-dep_dioxygenase_dom"/>
</dbReference>
<dbReference type="InterPro" id="IPR044861">
    <property type="entry name" value="IPNS-like_FE2OG_OXY"/>
</dbReference>
<dbReference type="GO" id="GO:0002238">
    <property type="term" value="P:response to molecule of fungal origin"/>
    <property type="evidence" value="ECO:0007669"/>
    <property type="project" value="UniProtKB-ARBA"/>
</dbReference>
<dbReference type="GO" id="GO:0046872">
    <property type="term" value="F:metal ion binding"/>
    <property type="evidence" value="ECO:0007669"/>
    <property type="project" value="UniProtKB-KW"/>
</dbReference>
<organism evidence="9">
    <name type="scientific">Scoparia dulcis</name>
    <name type="common">Sweet broom</name>
    <name type="synonym">Capraria dulcis</name>
    <dbReference type="NCBI Taxonomy" id="107240"/>
    <lineage>
        <taxon>Eukaryota</taxon>
        <taxon>Viridiplantae</taxon>
        <taxon>Streptophyta</taxon>
        <taxon>Embryophyta</taxon>
        <taxon>Tracheophyta</taxon>
        <taxon>Spermatophyta</taxon>
        <taxon>Magnoliopsida</taxon>
        <taxon>eudicotyledons</taxon>
        <taxon>Gunneridae</taxon>
        <taxon>Pentapetalae</taxon>
        <taxon>asterids</taxon>
        <taxon>lamiids</taxon>
        <taxon>Lamiales</taxon>
        <taxon>Plantaginaceae</taxon>
        <taxon>Gratioleae</taxon>
        <taxon>Scoparia</taxon>
    </lineage>
</organism>
<dbReference type="AlphaFoldDB" id="A0A5H2Q968"/>
<protein>
    <submittedName>
        <fullName evidence="9">2-oxoglutarate-dependent dioxygenase</fullName>
    </submittedName>
</protein>
<sequence length="379" mass="42888">MTITDNGELQTEKVSEYDREREIQEFDDSKAGVKGLADAGITKIPRFFHHDESAVENKPGSNVSTLSIPLIDLKGLTENAHLRGQIVDRIKEACERWGFFQIVNHGIPVDVMNEMIEGVRRFHEMETEVKKQYYSRDNKRKVLYNSNFRLHQASCANWSDTLYVFMAPDPPPPEELPEVCRDIITEYSKQVMNLGLTLFELLAEALGLNSNHFPDMDCAEVLRVSCHYNPPCPEPHLTLGQRKHTDSAFLTALLQDQIGGLQVLHNDQWIDVPCTPGSLTINIGDLMQLVSNDKFKSGLHRVLAKSIGPRISVASFFRMQFDESSKTKVYGPIKEMISEENPPVYRAATVHEILSCHSYKGLDWIPMASHFKINGSISD</sequence>
<keyword evidence="5 6" id="KW-0408">Iron</keyword>
<evidence type="ECO:0000256" key="6">
    <source>
        <dbReference type="RuleBase" id="RU003682"/>
    </source>
</evidence>
<comment type="similarity">
    <text evidence="1 6">Belongs to the iron/ascorbate-dependent oxidoreductase family.</text>
</comment>
<dbReference type="InterPro" id="IPR026992">
    <property type="entry name" value="DIOX_N"/>
</dbReference>
<evidence type="ECO:0000256" key="3">
    <source>
        <dbReference type="ARBA" id="ARBA00022896"/>
    </source>
</evidence>
<dbReference type="PANTHER" id="PTHR10209:SF841">
    <property type="entry name" value="1-AMINOCYCLOPROPANE-1-CARBOXYLATE OXIDASE HOMOLOG 1-LIKE"/>
    <property type="match status" value="1"/>
</dbReference>